<organism evidence="11 12">
    <name type="scientific">Cercospora beticola</name>
    <name type="common">Sugarbeet leaf spot fungus</name>
    <dbReference type="NCBI Taxonomy" id="122368"/>
    <lineage>
        <taxon>Eukaryota</taxon>
        <taxon>Fungi</taxon>
        <taxon>Dikarya</taxon>
        <taxon>Ascomycota</taxon>
        <taxon>Pezizomycotina</taxon>
        <taxon>Dothideomycetes</taxon>
        <taxon>Dothideomycetidae</taxon>
        <taxon>Mycosphaerellales</taxon>
        <taxon>Mycosphaerellaceae</taxon>
        <taxon>Cercospora</taxon>
    </lineage>
</organism>
<dbReference type="RefSeq" id="XP_023451011.2">
    <property type="nucleotide sequence ID" value="XM_023601974.2"/>
</dbReference>
<keyword evidence="6" id="KW-0808">Transferase</keyword>
<evidence type="ECO:0000256" key="7">
    <source>
        <dbReference type="ARBA" id="ARBA00022692"/>
    </source>
</evidence>
<dbReference type="SUPFAM" id="SSF53448">
    <property type="entry name" value="Nucleotide-diphospho-sugar transferases"/>
    <property type="match status" value="1"/>
</dbReference>
<evidence type="ECO:0000256" key="8">
    <source>
        <dbReference type="ARBA" id="ARBA00022989"/>
    </source>
</evidence>
<protein>
    <recommendedName>
        <fullName evidence="13">Glucans biosynthesis glucosyltransferase H</fullName>
    </recommendedName>
</protein>
<reference evidence="11 12" key="1">
    <citation type="submission" date="2023-09" db="EMBL/GenBank/DDBJ databases">
        <title>Complete-Gapless Cercospora beticola genome.</title>
        <authorList>
            <person name="Wyatt N.A."/>
            <person name="Spanner R.E."/>
            <person name="Bolton M.D."/>
        </authorList>
    </citation>
    <scope>NUCLEOTIDE SEQUENCE [LARGE SCALE GENOMIC DNA]</scope>
    <source>
        <strain evidence="11">Cb09-40</strain>
    </source>
</reference>
<comment type="subcellular location">
    <subcellularLocation>
        <location evidence="1">Cell inner membrane</location>
        <topology evidence="1">Multi-pass membrane protein</topology>
    </subcellularLocation>
</comment>
<evidence type="ECO:0000256" key="3">
    <source>
        <dbReference type="ARBA" id="ARBA00022475"/>
    </source>
</evidence>
<keyword evidence="4" id="KW-0997">Cell inner membrane</keyword>
<dbReference type="PANTHER" id="PTHR43867:SF5">
    <property type="entry name" value="GLUCANS BIOSYNTHESIS GLUCOSYLTRANSFERASE H"/>
    <property type="match status" value="1"/>
</dbReference>
<dbReference type="EMBL" id="CP134190">
    <property type="protein sequence ID" value="WPB06506.1"/>
    <property type="molecule type" value="Genomic_DNA"/>
</dbReference>
<evidence type="ECO:0000256" key="1">
    <source>
        <dbReference type="ARBA" id="ARBA00004429"/>
    </source>
</evidence>
<evidence type="ECO:0000313" key="11">
    <source>
        <dbReference type="EMBL" id="WPB06506.1"/>
    </source>
</evidence>
<keyword evidence="5" id="KW-0328">Glycosyltransferase</keyword>
<keyword evidence="7 10" id="KW-0812">Transmembrane</keyword>
<feature type="transmembrane region" description="Helical" evidence="10">
    <location>
        <begin position="401"/>
        <end position="421"/>
    </location>
</feature>
<feature type="transmembrane region" description="Helical" evidence="10">
    <location>
        <begin position="367"/>
        <end position="389"/>
    </location>
</feature>
<dbReference type="Gene3D" id="3.90.550.10">
    <property type="entry name" value="Spore Coat Polysaccharide Biosynthesis Protein SpsA, Chain A"/>
    <property type="match status" value="1"/>
</dbReference>
<evidence type="ECO:0000256" key="6">
    <source>
        <dbReference type="ARBA" id="ARBA00022679"/>
    </source>
</evidence>
<name>A0ABZ0P3Y9_CERBT</name>
<feature type="transmembrane region" description="Helical" evidence="10">
    <location>
        <begin position="82"/>
        <end position="100"/>
    </location>
</feature>
<evidence type="ECO:0000313" key="12">
    <source>
        <dbReference type="Proteomes" id="UP001302367"/>
    </source>
</evidence>
<proteinExistence type="predicted"/>
<evidence type="ECO:0000256" key="4">
    <source>
        <dbReference type="ARBA" id="ARBA00022519"/>
    </source>
</evidence>
<dbReference type="InterPro" id="IPR050321">
    <property type="entry name" value="Glycosyltr_2/OpgH_subfam"/>
</dbReference>
<comment type="pathway">
    <text evidence="2">Glycan metabolism.</text>
</comment>
<gene>
    <name evidence="11" type="ORF">RHO25_011163</name>
</gene>
<dbReference type="InterPro" id="IPR029044">
    <property type="entry name" value="Nucleotide-diphossugar_trans"/>
</dbReference>
<feature type="transmembrane region" description="Helical" evidence="10">
    <location>
        <begin position="115"/>
        <end position="142"/>
    </location>
</feature>
<feature type="transmembrane region" description="Helical" evidence="10">
    <location>
        <begin position="442"/>
        <end position="465"/>
    </location>
</feature>
<keyword evidence="9 10" id="KW-0472">Membrane</keyword>
<evidence type="ECO:0008006" key="13">
    <source>
        <dbReference type="Google" id="ProtNLM"/>
    </source>
</evidence>
<accession>A0ABZ0P3Y9</accession>
<evidence type="ECO:0000256" key="10">
    <source>
        <dbReference type="SAM" id="Phobius"/>
    </source>
</evidence>
<sequence length="585" mass="66135">MCLCRGSTLGDGHLFLATLEYFHLASHHVFLVCISSSHRRLKEQEDLQSIRWPAVDWPREDSMAGHVNKMQLTGLSQRQRRLMVLVLTAITSLAMIWPVYESVRPDGITMLEAFIIFYATVYMPFAAVTLVESVLSVAIVTFGNAQRSIQPYFRGQGPLPKLSSTTALAFCMRNEDPKPLFDRLDAMQNALLKTGRLQFFRFVLLSDTSNEEIATEELRHFARFRDDISKGMSRPLFYRRRKINTGYKAGNVQGYLDCHSCGDDFFVVLDQDSVMCSDLLVRLVSSRPPFGGHIIGHDLMESILLRRAGYDVRLLPFTPGSFEEEPLNLIEALPRHQRWFQGTMQYWFLLNEPGLSFFQRRQVVRILAIYLMQVVSFVLTLAIIANIILNGRSPTSTTSGSTLPKLIILLITRGMKTAAILEGVLRSSTKRYGGILRWSLAIVIESMFVMPLTAIISASVTYYLIAMLTGHAVSWDGQNRNRLGLSWRTAYGALWPVTMVGLSVLALLCRYPELRDWWIINWALSLALSVPFTVLTASPALAQFTTRWRLFTTPEGEKIPPVLQNIVDPQVKNSSKAIIDRAKAE</sequence>
<dbReference type="PANTHER" id="PTHR43867">
    <property type="entry name" value="CELLULOSE SYNTHASE CATALYTIC SUBUNIT A [UDP-FORMING]"/>
    <property type="match status" value="1"/>
</dbReference>
<feature type="transmembrane region" description="Helical" evidence="10">
    <location>
        <begin position="520"/>
        <end position="542"/>
    </location>
</feature>
<feature type="transmembrane region" description="Helical" evidence="10">
    <location>
        <begin position="485"/>
        <end position="508"/>
    </location>
</feature>
<keyword evidence="8 10" id="KW-1133">Transmembrane helix</keyword>
<keyword evidence="12" id="KW-1185">Reference proteome</keyword>
<dbReference type="GeneID" id="35433004"/>
<evidence type="ECO:0000256" key="9">
    <source>
        <dbReference type="ARBA" id="ARBA00023136"/>
    </source>
</evidence>
<evidence type="ECO:0000256" key="2">
    <source>
        <dbReference type="ARBA" id="ARBA00004881"/>
    </source>
</evidence>
<keyword evidence="3" id="KW-1003">Cell membrane</keyword>
<evidence type="ECO:0000256" key="5">
    <source>
        <dbReference type="ARBA" id="ARBA00022676"/>
    </source>
</evidence>
<dbReference type="Proteomes" id="UP001302367">
    <property type="component" value="Chromosome 7"/>
</dbReference>